<keyword evidence="2" id="KW-0808">Transferase</keyword>
<feature type="domain" description="Glycosyltransferase 2-like" evidence="1">
    <location>
        <begin position="9"/>
        <end position="129"/>
    </location>
</feature>
<protein>
    <submittedName>
        <fullName evidence="2">Glucosyl transferase</fullName>
    </submittedName>
</protein>
<comment type="caution">
    <text evidence="2">The sequence shown here is derived from an EMBL/GenBank/DDBJ whole genome shotgun (WGS) entry which is preliminary data.</text>
</comment>
<dbReference type="Pfam" id="PF00535">
    <property type="entry name" value="Glycos_transf_2"/>
    <property type="match status" value="1"/>
</dbReference>
<gene>
    <name evidence="2" type="ORF">RISW2_08925</name>
</gene>
<evidence type="ECO:0000313" key="3">
    <source>
        <dbReference type="Proteomes" id="UP000023430"/>
    </source>
</evidence>
<evidence type="ECO:0000259" key="1">
    <source>
        <dbReference type="Pfam" id="PF00535"/>
    </source>
</evidence>
<dbReference type="PANTHER" id="PTHR43685">
    <property type="entry name" value="GLYCOSYLTRANSFERASE"/>
    <property type="match status" value="1"/>
</dbReference>
<sequence length="332" mass="35174">MPETCPTATIVVPAYNATATLPATMASLLAQTFGDFEIVLVEDGATDATPAMCADYAAADRRVRVVRQANRGLAGARNTGIAAARGRYVGFCDADDLWLPGKLAAHVAHLDAIPDLGISYSGSAMIDAAGRRTGHRMTPKLTGVTASDVFRRNPIGNGSAAVVRAGALRALAFMPTGETVRPWVFDETFRQSEDIECWLRLVLTTAWRIEGIPGHLTLYRVHGAGLSADTGAQYASWERMVDKLGPCAPAFFAAEAPVARAFQCRYLARRAVSAGDGTAALGWLRRAFAASSVPLWRDPGRTLVTLGATACLLAFGPAALRRAEAALLSART</sequence>
<dbReference type="AlphaFoldDB" id="X7F5Z5"/>
<dbReference type="RefSeq" id="WP_043772273.1">
    <property type="nucleotide sequence ID" value="NZ_JAME01000021.1"/>
</dbReference>
<dbReference type="STRING" id="1449351.RISW2_08925"/>
<dbReference type="eggNOG" id="COG1215">
    <property type="taxonomic scope" value="Bacteria"/>
</dbReference>
<dbReference type="GO" id="GO:0016740">
    <property type="term" value="F:transferase activity"/>
    <property type="evidence" value="ECO:0007669"/>
    <property type="project" value="UniProtKB-KW"/>
</dbReference>
<organism evidence="2 3">
    <name type="scientific">Roseivivax isoporae LMG 25204</name>
    <dbReference type="NCBI Taxonomy" id="1449351"/>
    <lineage>
        <taxon>Bacteria</taxon>
        <taxon>Pseudomonadati</taxon>
        <taxon>Pseudomonadota</taxon>
        <taxon>Alphaproteobacteria</taxon>
        <taxon>Rhodobacterales</taxon>
        <taxon>Roseobacteraceae</taxon>
        <taxon>Roseivivax</taxon>
    </lineage>
</organism>
<evidence type="ECO:0000313" key="2">
    <source>
        <dbReference type="EMBL" id="ETX28225.1"/>
    </source>
</evidence>
<dbReference type="InterPro" id="IPR001173">
    <property type="entry name" value="Glyco_trans_2-like"/>
</dbReference>
<dbReference type="PANTHER" id="PTHR43685:SF2">
    <property type="entry name" value="GLYCOSYLTRANSFERASE 2-LIKE DOMAIN-CONTAINING PROTEIN"/>
    <property type="match status" value="1"/>
</dbReference>
<dbReference type="PATRIC" id="fig|1449351.3.peg.2837"/>
<accession>X7F5Z5</accession>
<dbReference type="OrthoDB" id="5291101at2"/>
<dbReference type="Gene3D" id="3.90.550.10">
    <property type="entry name" value="Spore Coat Polysaccharide Biosynthesis Protein SpsA, Chain A"/>
    <property type="match status" value="1"/>
</dbReference>
<dbReference type="SUPFAM" id="SSF53448">
    <property type="entry name" value="Nucleotide-diphospho-sugar transferases"/>
    <property type="match status" value="1"/>
</dbReference>
<dbReference type="Proteomes" id="UP000023430">
    <property type="component" value="Unassembled WGS sequence"/>
</dbReference>
<reference evidence="2 3" key="1">
    <citation type="submission" date="2014-01" db="EMBL/GenBank/DDBJ databases">
        <title>Roseivivax isoporae LMG 25204 Genome Sequencing.</title>
        <authorList>
            <person name="Lai Q."/>
            <person name="Li G."/>
            <person name="Shao Z."/>
        </authorList>
    </citation>
    <scope>NUCLEOTIDE SEQUENCE [LARGE SCALE GENOMIC DNA]</scope>
    <source>
        <strain evidence="2 3">LMG 25204</strain>
    </source>
</reference>
<dbReference type="EMBL" id="JAME01000021">
    <property type="protein sequence ID" value="ETX28225.1"/>
    <property type="molecule type" value="Genomic_DNA"/>
</dbReference>
<dbReference type="InterPro" id="IPR050834">
    <property type="entry name" value="Glycosyltransf_2"/>
</dbReference>
<proteinExistence type="predicted"/>
<dbReference type="InterPro" id="IPR029044">
    <property type="entry name" value="Nucleotide-diphossugar_trans"/>
</dbReference>
<name>X7F5Z5_9RHOB</name>
<dbReference type="CDD" id="cd00761">
    <property type="entry name" value="Glyco_tranf_GTA_type"/>
    <property type="match status" value="1"/>
</dbReference>
<keyword evidence="3" id="KW-1185">Reference proteome</keyword>